<dbReference type="Proteomes" id="UP000053105">
    <property type="component" value="Unassembled WGS sequence"/>
</dbReference>
<accession>A0A0M9A637</accession>
<keyword evidence="2" id="KW-1133">Transmembrane helix</keyword>
<dbReference type="OrthoDB" id="7654019at2759"/>
<gene>
    <name evidence="3" type="ORF">WN51_11253</name>
</gene>
<feature type="compositionally biased region" description="Low complexity" evidence="1">
    <location>
        <begin position="26"/>
        <end position="54"/>
    </location>
</feature>
<protein>
    <submittedName>
        <fullName evidence="3">Uncharacterized protein</fullName>
    </submittedName>
</protein>
<feature type="region of interest" description="Disordered" evidence="1">
    <location>
        <begin position="15"/>
        <end position="166"/>
    </location>
</feature>
<sequence>MKLYTVAIDLTTLQHDARDSSAGVPDSGCGDLGSESDGLGFDSGGLDSESDGLGFDFGGLGFDSGGLDSESDGPGFDSGGLGSGPDGRDSKSADPDFDFAVLSSESVEQGSDGGSGSGSSDQGSATVVPDSASVVQDSGSDGLDFERRSPTPAPDDPNPVFAETSDNVPHYVYDHPHFAYPVAHSNDYPLGPSSKQLVIVSFIGLLLLFAIIQNTIVNVKRREMLTDVLSARRKRELYAAYNFNSVTPEQEDVLNEDARVRCIQRTVCLENRKLSKAFGATGKILAKYLTIKIRILINNSFNILIIVEKHATIQIIPAILLTIKSTDILHRDLTVSPYSGHNRMKLLALQAFERDSKVIEINYYPVKLEGLPLTEEFVRNNERFVGLEESWVRDTGIVLRVVEKLVPTEIPTPALFVVTHQALVSDTVKGCLCGRDAHYGVRASLPRAPEQFPDMHTFRVPYSPSYAVCALGHRVPVKR</sequence>
<proteinExistence type="predicted"/>
<reference evidence="3 4" key="1">
    <citation type="submission" date="2015-07" db="EMBL/GenBank/DDBJ databases">
        <title>The genome of Melipona quadrifasciata.</title>
        <authorList>
            <person name="Pan H."/>
            <person name="Kapheim K."/>
        </authorList>
    </citation>
    <scope>NUCLEOTIDE SEQUENCE [LARGE SCALE GENOMIC DNA]</scope>
    <source>
        <strain evidence="3">0111107301</strain>
        <tissue evidence="3">Whole body</tissue>
    </source>
</reference>
<feature type="compositionally biased region" description="Gly residues" evidence="1">
    <location>
        <begin position="55"/>
        <end position="64"/>
    </location>
</feature>
<organism evidence="3 4">
    <name type="scientific">Melipona quadrifasciata</name>
    <dbReference type="NCBI Taxonomy" id="166423"/>
    <lineage>
        <taxon>Eukaryota</taxon>
        <taxon>Metazoa</taxon>
        <taxon>Ecdysozoa</taxon>
        <taxon>Arthropoda</taxon>
        <taxon>Hexapoda</taxon>
        <taxon>Insecta</taxon>
        <taxon>Pterygota</taxon>
        <taxon>Neoptera</taxon>
        <taxon>Endopterygota</taxon>
        <taxon>Hymenoptera</taxon>
        <taxon>Apocrita</taxon>
        <taxon>Aculeata</taxon>
        <taxon>Apoidea</taxon>
        <taxon>Anthophila</taxon>
        <taxon>Apidae</taxon>
        <taxon>Melipona</taxon>
    </lineage>
</organism>
<feature type="compositionally biased region" description="Low complexity" evidence="1">
    <location>
        <begin position="65"/>
        <end position="75"/>
    </location>
</feature>
<evidence type="ECO:0000256" key="1">
    <source>
        <dbReference type="SAM" id="MobiDB-lite"/>
    </source>
</evidence>
<feature type="transmembrane region" description="Helical" evidence="2">
    <location>
        <begin position="197"/>
        <end position="217"/>
    </location>
</feature>
<dbReference type="EMBL" id="KQ435745">
    <property type="protein sequence ID" value="KOX76619.1"/>
    <property type="molecule type" value="Genomic_DNA"/>
</dbReference>
<keyword evidence="2" id="KW-0812">Transmembrane</keyword>
<dbReference type="AlphaFoldDB" id="A0A0M9A637"/>
<evidence type="ECO:0000256" key="2">
    <source>
        <dbReference type="SAM" id="Phobius"/>
    </source>
</evidence>
<evidence type="ECO:0000313" key="4">
    <source>
        <dbReference type="Proteomes" id="UP000053105"/>
    </source>
</evidence>
<evidence type="ECO:0000313" key="3">
    <source>
        <dbReference type="EMBL" id="KOX76619.1"/>
    </source>
</evidence>
<keyword evidence="2" id="KW-0472">Membrane</keyword>
<name>A0A0M9A637_9HYME</name>
<feature type="compositionally biased region" description="Gly residues" evidence="1">
    <location>
        <begin position="76"/>
        <end position="85"/>
    </location>
</feature>
<keyword evidence="4" id="KW-1185">Reference proteome</keyword>